<accession>A0A0D7CPI8</accession>
<comment type="caution">
    <text evidence="1">The sequence shown here is derived from an EMBL/GenBank/DDBJ whole genome shotgun (WGS) entry which is preliminary data.</text>
</comment>
<reference evidence="1 2" key="1">
    <citation type="submission" date="2014-09" db="EMBL/GenBank/DDBJ databases">
        <title>Draft genome sequence of Streptomyces natalensis ATCC 27448, producer of the antifungal pimaricin.</title>
        <authorList>
            <person name="Mendes M.V."/>
            <person name="Beites T."/>
            <person name="Pires S."/>
            <person name="Santos C.L."/>
            <person name="Moradas-Ferreira P."/>
        </authorList>
    </citation>
    <scope>NUCLEOTIDE SEQUENCE [LARGE SCALE GENOMIC DNA]</scope>
    <source>
        <strain evidence="1 2">ATCC 27448</strain>
    </source>
</reference>
<dbReference type="Proteomes" id="UP000032458">
    <property type="component" value="Unassembled WGS sequence"/>
</dbReference>
<gene>
    <name evidence="1" type="ORF">SNA_08905</name>
</gene>
<protein>
    <submittedName>
        <fullName evidence="1">Uncharacterized protein</fullName>
    </submittedName>
</protein>
<organism evidence="1 2">
    <name type="scientific">Streptomyces natalensis ATCC 27448</name>
    <dbReference type="NCBI Taxonomy" id="1240678"/>
    <lineage>
        <taxon>Bacteria</taxon>
        <taxon>Bacillati</taxon>
        <taxon>Actinomycetota</taxon>
        <taxon>Actinomycetes</taxon>
        <taxon>Kitasatosporales</taxon>
        <taxon>Streptomycetaceae</taxon>
        <taxon>Streptomyces</taxon>
    </lineage>
</organism>
<dbReference type="EMBL" id="JRKI01000010">
    <property type="protein sequence ID" value="KIZ18133.1"/>
    <property type="molecule type" value="Genomic_DNA"/>
</dbReference>
<name>A0A0D7CPI8_9ACTN</name>
<proteinExistence type="predicted"/>
<keyword evidence="2" id="KW-1185">Reference proteome</keyword>
<evidence type="ECO:0000313" key="1">
    <source>
        <dbReference type="EMBL" id="KIZ18133.1"/>
    </source>
</evidence>
<sequence length="210" mass="21169">MARRAGRGGAVSALLLAVAVPGRPGSLRVTVRETPVPGVSAGPGPSCAHRVRVTLRGGGRGPVVDDHLRVGAQAPPPWPRLADVVVAAGTHAAAADGTAAAYPGAAVVAVARDAVRCRLRLGPYGGGYGDGYDSVLLGLHRRGPGAVSWAVWASLAHAWLVAGLPAAALASVTVRQLTGRERAVQSAASSSRRRSRSCTAAADSGRFTAV</sequence>
<evidence type="ECO:0000313" key="2">
    <source>
        <dbReference type="Proteomes" id="UP000032458"/>
    </source>
</evidence>
<dbReference type="AlphaFoldDB" id="A0A0D7CPI8"/>